<dbReference type="AlphaFoldDB" id="A0A5P2AM88"/>
<dbReference type="OrthoDB" id="4218226at2"/>
<dbReference type="RefSeq" id="WP_150264526.1">
    <property type="nucleotide sequence ID" value="NZ_CP029194.1"/>
</dbReference>
<evidence type="ECO:0000313" key="2">
    <source>
        <dbReference type="EMBL" id="QES18708.1"/>
    </source>
</evidence>
<organism evidence="2 3">
    <name type="scientific">Streptomyces venezuelae</name>
    <dbReference type="NCBI Taxonomy" id="54571"/>
    <lineage>
        <taxon>Bacteria</taxon>
        <taxon>Bacillati</taxon>
        <taxon>Actinomycetota</taxon>
        <taxon>Actinomycetes</taxon>
        <taxon>Kitasatosporales</taxon>
        <taxon>Streptomycetaceae</taxon>
        <taxon>Streptomyces</taxon>
    </lineage>
</organism>
<reference evidence="2 3" key="1">
    <citation type="submission" date="2018-05" db="EMBL/GenBank/DDBJ databases">
        <title>Streptomyces venezuelae.</title>
        <authorList>
            <person name="Kim W."/>
            <person name="Lee N."/>
            <person name="Cho B.-K."/>
        </authorList>
    </citation>
    <scope>NUCLEOTIDE SEQUENCE [LARGE SCALE GENOMIC DNA]</scope>
    <source>
        <strain evidence="2 3">ATCC 15068</strain>
    </source>
</reference>
<accession>A0A5P2AM88</accession>
<name>A0A5P2AM88_STRVZ</name>
<protein>
    <submittedName>
        <fullName evidence="2">Uncharacterized protein</fullName>
    </submittedName>
</protein>
<dbReference type="Proteomes" id="UP000324106">
    <property type="component" value="Chromosome"/>
</dbReference>
<evidence type="ECO:0000313" key="3">
    <source>
        <dbReference type="Proteomes" id="UP000324106"/>
    </source>
</evidence>
<dbReference type="EMBL" id="CP029194">
    <property type="protein sequence ID" value="QES18708.1"/>
    <property type="molecule type" value="Genomic_DNA"/>
</dbReference>
<evidence type="ECO:0000256" key="1">
    <source>
        <dbReference type="SAM" id="MobiDB-lite"/>
    </source>
</evidence>
<feature type="region of interest" description="Disordered" evidence="1">
    <location>
        <begin position="91"/>
        <end position="118"/>
    </location>
</feature>
<gene>
    <name evidence="2" type="ORF">DEJ46_06080</name>
</gene>
<proteinExistence type="predicted"/>
<sequence>MTPSSEPIGITRGRGGEVEVDGGPIDSFAAAVLRRAGFLFEPSLRGPWIHLPFDMGEAWESAHATWAADMLTAARYRVALDPTLYAALTATAPPTTGRRTTTMTQQPSPPVAAPRLLR</sequence>
<feature type="compositionally biased region" description="Low complexity" evidence="1">
    <location>
        <begin position="91"/>
        <end position="104"/>
    </location>
</feature>